<reference evidence="4" key="2">
    <citation type="submission" date="2018-04" db="EMBL/GenBank/DDBJ databases">
        <title>OnivRS2 (Oryza nivara Reference Sequence Version 2).</title>
        <authorList>
            <person name="Zhang J."/>
            <person name="Kudrna D."/>
            <person name="Lee S."/>
            <person name="Talag J."/>
            <person name="Rajasekar S."/>
            <person name="Welchert J."/>
            <person name="Hsing Y.-I."/>
            <person name="Wing R.A."/>
        </authorList>
    </citation>
    <scope>NUCLEOTIDE SEQUENCE [LARGE SCALE GENOMIC DNA]</scope>
    <source>
        <strain evidence="4">SL10</strain>
    </source>
</reference>
<feature type="region of interest" description="Disordered" evidence="3">
    <location>
        <begin position="1"/>
        <end position="22"/>
    </location>
</feature>
<dbReference type="SMART" id="SM00320">
    <property type="entry name" value="WD40"/>
    <property type="match status" value="4"/>
</dbReference>
<dbReference type="Pfam" id="PF00400">
    <property type="entry name" value="WD40"/>
    <property type="match status" value="1"/>
</dbReference>
<organism evidence="4">
    <name type="scientific">Oryza nivara</name>
    <name type="common">Indian wild rice</name>
    <name type="synonym">Oryza sativa f. spontanea</name>
    <dbReference type="NCBI Taxonomy" id="4536"/>
    <lineage>
        <taxon>Eukaryota</taxon>
        <taxon>Viridiplantae</taxon>
        <taxon>Streptophyta</taxon>
        <taxon>Embryophyta</taxon>
        <taxon>Tracheophyta</taxon>
        <taxon>Spermatophyta</taxon>
        <taxon>Magnoliopsida</taxon>
        <taxon>Liliopsida</taxon>
        <taxon>Poales</taxon>
        <taxon>Poaceae</taxon>
        <taxon>BOP clade</taxon>
        <taxon>Oryzoideae</taxon>
        <taxon>Oryzeae</taxon>
        <taxon>Oryzinae</taxon>
        <taxon>Oryza</taxon>
    </lineage>
</organism>
<evidence type="ECO:0000313" key="5">
    <source>
        <dbReference type="Proteomes" id="UP000006591"/>
    </source>
</evidence>
<reference evidence="4" key="1">
    <citation type="submission" date="2015-04" db="UniProtKB">
        <authorList>
            <consortium name="EnsemblPlants"/>
        </authorList>
    </citation>
    <scope>IDENTIFICATION</scope>
    <source>
        <strain evidence="4">SL10</strain>
    </source>
</reference>
<dbReference type="Gramene" id="ONIVA02G25050.1">
    <property type="protein sequence ID" value="ONIVA02G25050.1"/>
    <property type="gene ID" value="ONIVA02G25050"/>
</dbReference>
<dbReference type="eggNOG" id="ENOG502QTIU">
    <property type="taxonomic scope" value="Eukaryota"/>
</dbReference>
<accession>A0A0E0G956</accession>
<dbReference type="PANTHER" id="PTHR19857">
    <property type="entry name" value="MITOCHONDRIAL DIVISION PROTEIN 1-RELATED"/>
    <property type="match status" value="1"/>
</dbReference>
<dbReference type="InterPro" id="IPR015943">
    <property type="entry name" value="WD40/YVTN_repeat-like_dom_sf"/>
</dbReference>
<dbReference type="InterPro" id="IPR051179">
    <property type="entry name" value="WD_repeat_multifunction"/>
</dbReference>
<dbReference type="EnsemblPlants" id="ONIVA02G25050.2">
    <property type="protein sequence ID" value="ONIVA02G25050.2"/>
    <property type="gene ID" value="ONIVA02G25050"/>
</dbReference>
<dbReference type="Gramene" id="ONIVA02G25050.2">
    <property type="protein sequence ID" value="ONIVA02G25050.2"/>
    <property type="gene ID" value="ONIVA02G25050"/>
</dbReference>
<dbReference type="PROSITE" id="PS00678">
    <property type="entry name" value="WD_REPEATS_1"/>
    <property type="match status" value="1"/>
</dbReference>
<protein>
    <submittedName>
        <fullName evidence="4">Uncharacterized protein</fullName>
    </submittedName>
</protein>
<evidence type="ECO:0000256" key="3">
    <source>
        <dbReference type="SAM" id="MobiDB-lite"/>
    </source>
</evidence>
<dbReference type="PANTHER" id="PTHR19857:SF21">
    <property type="entry name" value="ANAPHASE-PROMOTING COMPLEX SUBUNIT 4 WD40 DOMAIN-CONTAINING PROTEIN"/>
    <property type="match status" value="1"/>
</dbReference>
<dbReference type="InterPro" id="IPR019775">
    <property type="entry name" value="WD40_repeat_CS"/>
</dbReference>
<evidence type="ECO:0000313" key="4">
    <source>
        <dbReference type="EnsemblPlants" id="ONIVA02G25050.2"/>
    </source>
</evidence>
<proteinExistence type="predicted"/>
<dbReference type="EnsemblPlants" id="ONIVA02G25050.1">
    <property type="protein sequence ID" value="ONIVA02G25050.1"/>
    <property type="gene ID" value="ONIVA02G25050"/>
</dbReference>
<dbReference type="InterPro" id="IPR036322">
    <property type="entry name" value="WD40_repeat_dom_sf"/>
</dbReference>
<dbReference type="Proteomes" id="UP000006591">
    <property type="component" value="Chromosome 2"/>
</dbReference>
<dbReference type="OMA" id="ARWNPTN"/>
<evidence type="ECO:0000256" key="1">
    <source>
        <dbReference type="ARBA" id="ARBA00022574"/>
    </source>
</evidence>
<keyword evidence="1" id="KW-0853">WD repeat</keyword>
<dbReference type="AlphaFoldDB" id="A0A0E0G956"/>
<evidence type="ECO:0000256" key="2">
    <source>
        <dbReference type="ARBA" id="ARBA00022737"/>
    </source>
</evidence>
<dbReference type="STRING" id="4536.A0A0E0G956"/>
<dbReference type="InterPro" id="IPR001680">
    <property type="entry name" value="WD40_rpt"/>
</dbReference>
<sequence>MEKFLVAAPPPSGDAPAAPVPPRRHRWSRVAAELDGRIDARFRHRESVRLRDSFSEVTEISEKSICFVSVLDVIGRPDLFPVAQCSFLSWWSGIRKGVPNSLGAGSIPSSCSLPSPSGRKGTAGCSISSSTRGRTAAAEEAALWRSAGLLPELTIRIRVAKFMPGDITFIRTFSHNYYMEGQERCTTYMNRVVNDSVLGFQAVREGISAMEFDNKGIYLASVTASGCLTVHDFETLYCSTYGPSRGLPDESSNYLLHISNSMPLCAVRWNPANQDEIVCVSRQTDMVLLFDIGCVSSTPTEILRKGRSRYPVLSEFRKGLTDVAFSSDDKSWLFASGLDGAVFMWDMRLSKKHCLELIGHPESQFSSVKLNIDNRTVFAATKEGTVHAWDLRGGRASAAFQSHNEVQQLSSVKISTLLGKIPSLKDQTNIVSSEILSIDFNPSCSYQLAFHLDNGWSGALNINTLSVSHLHCPPPDWLEHMNFMWQKLHRKPTWLPTSSIYAVGSASNTVGMHLLDFHPDTSSACHVDYNEEIRGSDEKKPAANKFIPSSQRVVSCAAHPFCHTILAGTQFSSLLVLSQKQESIKNSE</sequence>
<feature type="compositionally biased region" description="Pro residues" evidence="3">
    <location>
        <begin position="8"/>
        <end position="21"/>
    </location>
</feature>
<keyword evidence="5" id="KW-1185">Reference proteome</keyword>
<dbReference type="Gene3D" id="2.130.10.10">
    <property type="entry name" value="YVTN repeat-like/Quinoprotein amine dehydrogenase"/>
    <property type="match status" value="1"/>
</dbReference>
<name>A0A0E0G956_ORYNI</name>
<keyword evidence="2" id="KW-0677">Repeat</keyword>
<dbReference type="SUPFAM" id="SSF50978">
    <property type="entry name" value="WD40 repeat-like"/>
    <property type="match status" value="1"/>
</dbReference>